<dbReference type="InterPro" id="IPR008207">
    <property type="entry name" value="Sig_transdc_His_kin_Hpt_dom"/>
</dbReference>
<dbReference type="InterPro" id="IPR036061">
    <property type="entry name" value="CheW-like_dom_sf"/>
</dbReference>
<dbReference type="PROSITE" id="PS50851">
    <property type="entry name" value="CHEW"/>
    <property type="match status" value="1"/>
</dbReference>
<evidence type="ECO:0000313" key="17">
    <source>
        <dbReference type="EMBL" id="GCC52355.1"/>
    </source>
</evidence>
<dbReference type="GO" id="GO:0006935">
    <property type="term" value="P:chemotaxis"/>
    <property type="evidence" value="ECO:0007669"/>
    <property type="project" value="UniProtKB-KW"/>
</dbReference>
<dbReference type="FunFam" id="3.30.565.10:FF:000016">
    <property type="entry name" value="Chemotaxis protein CheA, putative"/>
    <property type="match status" value="1"/>
</dbReference>
<dbReference type="AlphaFoldDB" id="A0A401UBV9"/>
<dbReference type="Gene3D" id="3.30.565.10">
    <property type="entry name" value="Histidine kinase-like ATPase, C-terminal domain"/>
    <property type="match status" value="1"/>
</dbReference>
<evidence type="ECO:0000256" key="11">
    <source>
        <dbReference type="ARBA" id="ARBA00035100"/>
    </source>
</evidence>
<dbReference type="GO" id="GO:0000155">
    <property type="term" value="F:phosphorelay sensor kinase activity"/>
    <property type="evidence" value="ECO:0007669"/>
    <property type="project" value="InterPro"/>
</dbReference>
<feature type="domain" description="HPt" evidence="16">
    <location>
        <begin position="1"/>
        <end position="105"/>
    </location>
</feature>
<keyword evidence="4" id="KW-0145">Chemotaxis</keyword>
<comment type="catalytic activity">
    <reaction evidence="1">
        <text>ATP + protein L-histidine = ADP + protein N-phospho-L-histidine.</text>
        <dbReference type="EC" id="2.7.13.3"/>
    </reaction>
</comment>
<evidence type="ECO:0000256" key="7">
    <source>
        <dbReference type="ARBA" id="ARBA00022741"/>
    </source>
</evidence>
<evidence type="ECO:0000256" key="8">
    <source>
        <dbReference type="ARBA" id="ARBA00022777"/>
    </source>
</evidence>
<evidence type="ECO:0000256" key="13">
    <source>
        <dbReference type="SAM" id="Phobius"/>
    </source>
</evidence>
<comment type="function">
    <text evidence="11">Involved in the transmission of sensory signals from the chemoreceptors to the flagellar motors. CheA is autophosphorylated; it can transfer its phosphate group to either CheB or CheY.</text>
</comment>
<dbReference type="InterPro" id="IPR002545">
    <property type="entry name" value="CheW-lke_dom"/>
</dbReference>
<evidence type="ECO:0000256" key="1">
    <source>
        <dbReference type="ARBA" id="ARBA00000085"/>
    </source>
</evidence>
<keyword evidence="9" id="KW-0067">ATP-binding</keyword>
<keyword evidence="13" id="KW-1133">Transmembrane helix</keyword>
<dbReference type="InterPro" id="IPR004358">
    <property type="entry name" value="Sig_transdc_His_kin-like_C"/>
</dbReference>
<comment type="caution">
    <text evidence="17">The sequence shown here is derived from an EMBL/GenBank/DDBJ whole genome shotgun (WGS) entry which is preliminary data.</text>
</comment>
<dbReference type="SUPFAM" id="SSF50341">
    <property type="entry name" value="CheW-like"/>
    <property type="match status" value="1"/>
</dbReference>
<dbReference type="InterPro" id="IPR036641">
    <property type="entry name" value="HPT_dom_sf"/>
</dbReference>
<keyword evidence="5 12" id="KW-0597">Phosphoprotein</keyword>
<dbReference type="Gene3D" id="2.30.30.40">
    <property type="entry name" value="SH3 Domains"/>
    <property type="match status" value="1"/>
</dbReference>
<dbReference type="PRINTS" id="PR00344">
    <property type="entry name" value="BCTRLSENSOR"/>
</dbReference>
<evidence type="ECO:0000256" key="6">
    <source>
        <dbReference type="ARBA" id="ARBA00022679"/>
    </source>
</evidence>
<dbReference type="SMART" id="SM01231">
    <property type="entry name" value="H-kinase_dim"/>
    <property type="match status" value="1"/>
</dbReference>
<dbReference type="SUPFAM" id="SSF55874">
    <property type="entry name" value="ATPase domain of HSP90 chaperone/DNA topoisomerase II/histidine kinase"/>
    <property type="match status" value="1"/>
</dbReference>
<proteinExistence type="predicted"/>
<dbReference type="Pfam" id="PF02895">
    <property type="entry name" value="H-kinase_dim"/>
    <property type="match status" value="1"/>
</dbReference>
<evidence type="ECO:0000259" key="15">
    <source>
        <dbReference type="PROSITE" id="PS50851"/>
    </source>
</evidence>
<dbReference type="PROSITE" id="PS50894">
    <property type="entry name" value="HPT"/>
    <property type="match status" value="1"/>
</dbReference>
<dbReference type="GO" id="GO:0005737">
    <property type="term" value="C:cytoplasm"/>
    <property type="evidence" value="ECO:0007669"/>
    <property type="project" value="InterPro"/>
</dbReference>
<reference evidence="17 18" key="1">
    <citation type="submission" date="2018-11" db="EMBL/GenBank/DDBJ databases">
        <title>Chryseotalea sanarue gen. nov., sp., nov., a member of the family Cytophagaceae, isolated from a brackish lake in Hamamatsu Japan.</title>
        <authorList>
            <person name="Maejima Y."/>
            <person name="Iino T."/>
            <person name="Muraguchi Y."/>
            <person name="Fukuda K."/>
            <person name="Ohkuma M."/>
            <person name="Moriuchi R."/>
            <person name="Dohra H."/>
            <person name="Kimbara K."/>
            <person name="Shintani M."/>
        </authorList>
    </citation>
    <scope>NUCLEOTIDE SEQUENCE [LARGE SCALE GENOMIC DNA]</scope>
    <source>
        <strain evidence="17 18">Ys</strain>
    </source>
</reference>
<dbReference type="SUPFAM" id="SSF47226">
    <property type="entry name" value="Histidine-containing phosphotransfer domain, HPT domain"/>
    <property type="match status" value="1"/>
</dbReference>
<dbReference type="Proteomes" id="UP000288227">
    <property type="component" value="Unassembled WGS sequence"/>
</dbReference>
<dbReference type="SMART" id="SM00387">
    <property type="entry name" value="HATPase_c"/>
    <property type="match status" value="1"/>
</dbReference>
<dbReference type="InterPro" id="IPR003594">
    <property type="entry name" value="HATPase_dom"/>
</dbReference>
<dbReference type="PROSITE" id="PS50109">
    <property type="entry name" value="HIS_KIN"/>
    <property type="match status" value="1"/>
</dbReference>
<evidence type="ECO:0000256" key="10">
    <source>
        <dbReference type="ARBA" id="ARBA00023012"/>
    </source>
</evidence>
<dbReference type="RefSeq" id="WP_127122990.1">
    <property type="nucleotide sequence ID" value="NZ_BHXQ01000004.1"/>
</dbReference>
<dbReference type="InterPro" id="IPR036097">
    <property type="entry name" value="HisK_dim/P_sf"/>
</dbReference>
<dbReference type="OrthoDB" id="9803176at2"/>
<dbReference type="EC" id="2.7.13.3" evidence="2"/>
<evidence type="ECO:0000256" key="5">
    <source>
        <dbReference type="ARBA" id="ARBA00022553"/>
    </source>
</evidence>
<dbReference type="Gene3D" id="1.10.287.560">
    <property type="entry name" value="Histidine kinase CheA-like, homodimeric domain"/>
    <property type="match status" value="1"/>
</dbReference>
<dbReference type="PANTHER" id="PTHR43395">
    <property type="entry name" value="SENSOR HISTIDINE KINASE CHEA"/>
    <property type="match status" value="1"/>
</dbReference>
<evidence type="ECO:0000256" key="9">
    <source>
        <dbReference type="ARBA" id="ARBA00022840"/>
    </source>
</evidence>
<keyword evidence="13" id="KW-0472">Membrane</keyword>
<dbReference type="InterPro" id="IPR004105">
    <property type="entry name" value="CheA-like_dim"/>
</dbReference>
<evidence type="ECO:0000256" key="2">
    <source>
        <dbReference type="ARBA" id="ARBA00012438"/>
    </source>
</evidence>
<dbReference type="GO" id="GO:0005524">
    <property type="term" value="F:ATP binding"/>
    <property type="evidence" value="ECO:0007669"/>
    <property type="project" value="UniProtKB-KW"/>
</dbReference>
<dbReference type="InterPro" id="IPR005467">
    <property type="entry name" value="His_kinase_dom"/>
</dbReference>
<feature type="modified residue" description="Phosphohistidine" evidence="12">
    <location>
        <position position="48"/>
    </location>
</feature>
<evidence type="ECO:0000256" key="3">
    <source>
        <dbReference type="ARBA" id="ARBA00021495"/>
    </source>
</evidence>
<dbReference type="EMBL" id="BHXQ01000004">
    <property type="protein sequence ID" value="GCC52355.1"/>
    <property type="molecule type" value="Genomic_DNA"/>
</dbReference>
<gene>
    <name evidence="17" type="ORF">SanaruYs_25920</name>
</gene>
<evidence type="ECO:0000256" key="4">
    <source>
        <dbReference type="ARBA" id="ARBA00022500"/>
    </source>
</evidence>
<feature type="domain" description="CheW-like" evidence="15">
    <location>
        <begin position="428"/>
        <end position="577"/>
    </location>
</feature>
<keyword evidence="7" id="KW-0547">Nucleotide-binding</keyword>
<dbReference type="InterPro" id="IPR036890">
    <property type="entry name" value="HATPase_C_sf"/>
</dbReference>
<evidence type="ECO:0000259" key="14">
    <source>
        <dbReference type="PROSITE" id="PS50109"/>
    </source>
</evidence>
<dbReference type="SUPFAM" id="SSF47384">
    <property type="entry name" value="Homodimeric domain of signal transducing histidine kinase"/>
    <property type="match status" value="1"/>
</dbReference>
<feature type="transmembrane region" description="Helical" evidence="13">
    <location>
        <begin position="550"/>
        <end position="576"/>
    </location>
</feature>
<feature type="domain" description="Histidine kinase" evidence="14">
    <location>
        <begin position="178"/>
        <end position="426"/>
    </location>
</feature>
<evidence type="ECO:0000256" key="12">
    <source>
        <dbReference type="PROSITE-ProRule" id="PRU00110"/>
    </source>
</evidence>
<dbReference type="SMART" id="SM00073">
    <property type="entry name" value="HPT"/>
    <property type="match status" value="1"/>
</dbReference>
<dbReference type="PANTHER" id="PTHR43395:SF10">
    <property type="entry name" value="CHEMOTAXIS PROTEIN CHEA"/>
    <property type="match status" value="1"/>
</dbReference>
<dbReference type="Pfam" id="PF01627">
    <property type="entry name" value="Hpt"/>
    <property type="match status" value="1"/>
</dbReference>
<name>A0A401UBV9_9BACT</name>
<dbReference type="Gene3D" id="1.20.120.160">
    <property type="entry name" value="HPT domain"/>
    <property type="match status" value="1"/>
</dbReference>
<keyword evidence="8" id="KW-0418">Kinase</keyword>
<protein>
    <recommendedName>
        <fullName evidence="3">Chemotaxis protein CheA</fullName>
        <ecNumber evidence="2">2.7.13.3</ecNumber>
    </recommendedName>
</protein>
<dbReference type="CDD" id="cd00088">
    <property type="entry name" value="HPT"/>
    <property type="match status" value="1"/>
</dbReference>
<keyword evidence="13" id="KW-0812">Transmembrane</keyword>
<dbReference type="InterPro" id="IPR051315">
    <property type="entry name" value="Bact_Chemotaxis_CheA"/>
</dbReference>
<keyword evidence="18" id="KW-1185">Reference proteome</keyword>
<dbReference type="SMART" id="SM00260">
    <property type="entry name" value="CheW"/>
    <property type="match status" value="1"/>
</dbReference>
<dbReference type="InterPro" id="IPR037006">
    <property type="entry name" value="CheA-like_homodim_sf"/>
</dbReference>
<evidence type="ECO:0000313" key="18">
    <source>
        <dbReference type="Proteomes" id="UP000288227"/>
    </source>
</evidence>
<sequence>MNNKEEEYKEIFLAEAMENFEEINRLLTVLEKSKNDKNTVHALFRITHTLKGNAAGMGYTGIAEMAHVLEDLFGEVREGKIVLDESLYAPLFKATDVLGALVNSVRDGKEVKYKGIKTKLEVLLKRAHENAADKSEQEPTKVAISNDNPFAPDAIGVGAQPFVEEEAESPDESDTKISFSDLVQVPVRKLDNLLNLVGELIIEKDRILASKVNSGRGSNEYARLSRISSDLQYSVMDVRLVQVGFLFNKFHRVVRDAATLEKKNVVLKLEGTETEIDRNVLQVISDSLIHIVRNAVGHGVESPEERKAAGKPVEGTVWLTAKGETESVIIEIKDDGKGLNYDRIKAKAIAKGLATAEDLERMTQDELSLLIFEPGFSTMDQVTAIAGRGVGMDVVRKTLDSIGGEIKVSSEAGVGTTIQLTLPSSMAVKSCLLFELKEEVYAIPLAYTESVISLYRSSIHKAGGGLVASHLGKNIAIVFLKDVFDYDPIMVGQSNNALQKAYDSVHPEEKLDIVVVTFNNRTVGFVVDKLLQQKEIVEKPLMKPVDKIKFIGGFTILGSGNVCLVLNVPFILHFIFSLSSQGRSSKNFSLN</sequence>
<dbReference type="Pfam" id="PF01584">
    <property type="entry name" value="CheW"/>
    <property type="match status" value="1"/>
</dbReference>
<accession>A0A401UBV9</accession>
<keyword evidence="6" id="KW-0808">Transferase</keyword>
<dbReference type="Pfam" id="PF02518">
    <property type="entry name" value="HATPase_c"/>
    <property type="match status" value="1"/>
</dbReference>
<organism evidence="17 18">
    <name type="scientific">Chryseotalea sanaruensis</name>
    <dbReference type="NCBI Taxonomy" id="2482724"/>
    <lineage>
        <taxon>Bacteria</taxon>
        <taxon>Pseudomonadati</taxon>
        <taxon>Bacteroidota</taxon>
        <taxon>Cytophagia</taxon>
        <taxon>Cytophagales</taxon>
        <taxon>Chryseotaleaceae</taxon>
        <taxon>Chryseotalea</taxon>
    </lineage>
</organism>
<keyword evidence="10" id="KW-0902">Two-component regulatory system</keyword>
<evidence type="ECO:0000259" key="16">
    <source>
        <dbReference type="PROSITE" id="PS50894"/>
    </source>
</evidence>